<dbReference type="InterPro" id="IPR051785">
    <property type="entry name" value="MMCE/EMCE_epimerase"/>
</dbReference>
<dbReference type="GO" id="GO:0046872">
    <property type="term" value="F:metal ion binding"/>
    <property type="evidence" value="ECO:0007669"/>
    <property type="project" value="UniProtKB-KW"/>
</dbReference>
<evidence type="ECO:0000256" key="2">
    <source>
        <dbReference type="ARBA" id="ARBA00022723"/>
    </source>
</evidence>
<accession>A0A538S730</accession>
<protein>
    <submittedName>
        <fullName evidence="4">Methylmalonyl-CoA epimerase</fullName>
        <ecNumber evidence="4">5.1.99.1</ecNumber>
    </submittedName>
</protein>
<dbReference type="AlphaFoldDB" id="A0A538S730"/>
<dbReference type="EMBL" id="VBOR01000123">
    <property type="protein sequence ID" value="TMQ47188.1"/>
    <property type="molecule type" value="Genomic_DNA"/>
</dbReference>
<dbReference type="PANTHER" id="PTHR43048">
    <property type="entry name" value="METHYLMALONYL-COA EPIMERASE"/>
    <property type="match status" value="1"/>
</dbReference>
<dbReference type="Gene3D" id="3.10.180.10">
    <property type="entry name" value="2,3-Dihydroxybiphenyl 1,2-Dioxygenase, domain 1"/>
    <property type="match status" value="1"/>
</dbReference>
<dbReference type="SUPFAM" id="SSF54593">
    <property type="entry name" value="Glyoxalase/Bleomycin resistance protein/Dihydroxybiphenyl dioxygenase"/>
    <property type="match status" value="1"/>
</dbReference>
<name>A0A538S730_UNCEI</name>
<comment type="caution">
    <text evidence="4">The sequence shown here is derived from an EMBL/GenBank/DDBJ whole genome shotgun (WGS) entry which is preliminary data.</text>
</comment>
<dbReference type="Pfam" id="PF13669">
    <property type="entry name" value="Glyoxalase_4"/>
    <property type="match status" value="1"/>
</dbReference>
<dbReference type="EC" id="5.1.99.1" evidence="4"/>
<evidence type="ECO:0000313" key="5">
    <source>
        <dbReference type="Proteomes" id="UP000316292"/>
    </source>
</evidence>
<dbReference type="PROSITE" id="PS51819">
    <property type="entry name" value="VOC"/>
    <property type="match status" value="1"/>
</dbReference>
<keyword evidence="4" id="KW-0413">Isomerase</keyword>
<evidence type="ECO:0000313" key="4">
    <source>
        <dbReference type="EMBL" id="TMQ47188.1"/>
    </source>
</evidence>
<organism evidence="4 5">
    <name type="scientific">Eiseniibacteriota bacterium</name>
    <dbReference type="NCBI Taxonomy" id="2212470"/>
    <lineage>
        <taxon>Bacteria</taxon>
        <taxon>Candidatus Eiseniibacteriota</taxon>
    </lineage>
</organism>
<dbReference type="PANTHER" id="PTHR43048:SF3">
    <property type="entry name" value="METHYLMALONYL-COA EPIMERASE, MITOCHONDRIAL"/>
    <property type="match status" value="1"/>
</dbReference>
<dbReference type="GO" id="GO:0004493">
    <property type="term" value="F:methylmalonyl-CoA epimerase activity"/>
    <property type="evidence" value="ECO:0007669"/>
    <property type="project" value="UniProtKB-EC"/>
</dbReference>
<comment type="similarity">
    <text evidence="1">Belongs to the methylmalonyl-CoA epimerase family.</text>
</comment>
<dbReference type="InterPro" id="IPR037523">
    <property type="entry name" value="VOC_core"/>
</dbReference>
<dbReference type="InterPro" id="IPR029068">
    <property type="entry name" value="Glyas_Bleomycin-R_OHBP_Dase"/>
</dbReference>
<keyword evidence="2" id="KW-0479">Metal-binding</keyword>
<dbReference type="GO" id="GO:0046491">
    <property type="term" value="P:L-methylmalonyl-CoA metabolic process"/>
    <property type="evidence" value="ECO:0007669"/>
    <property type="project" value="TreeGrafter"/>
</dbReference>
<gene>
    <name evidence="4" type="primary">mce</name>
    <name evidence="4" type="ORF">E6K71_10680</name>
</gene>
<dbReference type="NCBIfam" id="TIGR03081">
    <property type="entry name" value="metmalonyl_epim"/>
    <property type="match status" value="1"/>
</dbReference>
<proteinExistence type="inferred from homology"/>
<reference evidence="4 5" key="1">
    <citation type="journal article" date="2019" name="Nat. Microbiol.">
        <title>Mediterranean grassland soil C-N compound turnover is dependent on rainfall and depth, and is mediated by genomically divergent microorganisms.</title>
        <authorList>
            <person name="Diamond S."/>
            <person name="Andeer P.F."/>
            <person name="Li Z."/>
            <person name="Crits-Christoph A."/>
            <person name="Burstein D."/>
            <person name="Anantharaman K."/>
            <person name="Lane K.R."/>
            <person name="Thomas B.C."/>
            <person name="Pan C."/>
            <person name="Northen T.R."/>
            <person name="Banfield J.F."/>
        </authorList>
    </citation>
    <scope>NUCLEOTIDE SEQUENCE [LARGE SCALE GENOMIC DNA]</scope>
    <source>
        <strain evidence="4">WS_1</strain>
    </source>
</reference>
<dbReference type="CDD" id="cd07249">
    <property type="entry name" value="MMCE"/>
    <property type="match status" value="1"/>
</dbReference>
<evidence type="ECO:0000259" key="3">
    <source>
        <dbReference type="PROSITE" id="PS51819"/>
    </source>
</evidence>
<dbReference type="InterPro" id="IPR017515">
    <property type="entry name" value="MeMalonyl-CoA_epimerase"/>
</dbReference>
<dbReference type="Proteomes" id="UP000316292">
    <property type="component" value="Unassembled WGS sequence"/>
</dbReference>
<evidence type="ECO:0000256" key="1">
    <source>
        <dbReference type="ARBA" id="ARBA00009308"/>
    </source>
</evidence>
<sequence>MIGLAHVGIAVRSLEESIPVWVRAFGFRHTDTIQFDSMKLRIAFLRAGESEMELLEPTAADSPVGRFLSKRGEGIHHLSFHVTDLEEALEEAEAAGLELIDRSPREGSHRTKIAFLSPRTLNGVLVELCQRREP</sequence>
<feature type="domain" description="VOC" evidence="3">
    <location>
        <begin position="3"/>
        <end position="131"/>
    </location>
</feature>